<sequence length="393" mass="42312">MAEADEKFDPNDLESIDALLDEAELEAADDLGGADAEDTVDSAVELESLDELDIGDAEVDMADSEELLDTLNDVPEVEEGVADVVPELSDSESEVVAVSEPQVEDEAPPLNTAVQANNATAQNNLAAQGNESSPQTKTAVDNTDDFLAKRASAQAAQNSNISADDMDSIKKLIVIFGSVLLVLALTGIGIGIWSALSASAAGMDEETKTLIEAIQVNSERNNALIGDSRKTVQEVEKKLDAINFQITQLNEDLTSLAQSSKPAEVIELPVADKTMNEQAAKTAEVAKVAPVAVQPNMTMAVDPEVTKKMALMNSKLIRAQRSLNEVNKRIKKMQSQYASIMHSVRIVEKQVLVEQKEKAEEAAKLKSQQQNNNYQYSAPDGGFYDQSVLDSYP</sequence>
<protein>
    <submittedName>
        <fullName evidence="3">Uncharacterized protein</fullName>
    </submittedName>
</protein>
<organism evidence="3 4">
    <name type="scientific">Thiomicrorhabdus sediminis</name>
    <dbReference type="NCBI Taxonomy" id="2580412"/>
    <lineage>
        <taxon>Bacteria</taxon>
        <taxon>Pseudomonadati</taxon>
        <taxon>Pseudomonadota</taxon>
        <taxon>Gammaproteobacteria</taxon>
        <taxon>Thiotrichales</taxon>
        <taxon>Piscirickettsiaceae</taxon>
        <taxon>Thiomicrorhabdus</taxon>
    </lineage>
</organism>
<feature type="compositionally biased region" description="Low complexity" evidence="1">
    <location>
        <begin position="365"/>
        <end position="376"/>
    </location>
</feature>
<dbReference type="RefSeq" id="WP_138565176.1">
    <property type="nucleotide sequence ID" value="NZ_CP040602.1"/>
</dbReference>
<name>A0A4P9K649_9GAMM</name>
<evidence type="ECO:0000313" key="3">
    <source>
        <dbReference type="EMBL" id="QCU90502.1"/>
    </source>
</evidence>
<reference evidence="3 4" key="1">
    <citation type="submission" date="2019-05" db="EMBL/GenBank/DDBJ databases">
        <title>Thiomicrorhabdus sediminis sp. nov, a novel sulfur-oxidizing bacterium isolated from coastal sediment.</title>
        <authorList>
            <person name="Liu X."/>
        </authorList>
    </citation>
    <scope>NUCLEOTIDE SEQUENCE [LARGE SCALE GENOMIC DNA]</scope>
    <source>
        <strain evidence="3 4">G1</strain>
    </source>
</reference>
<keyword evidence="2" id="KW-0812">Transmembrane</keyword>
<evidence type="ECO:0000313" key="4">
    <source>
        <dbReference type="Proteomes" id="UP000304864"/>
    </source>
</evidence>
<gene>
    <name evidence="3" type="ORF">FE785_07575</name>
</gene>
<evidence type="ECO:0000256" key="2">
    <source>
        <dbReference type="SAM" id="Phobius"/>
    </source>
</evidence>
<feature type="transmembrane region" description="Helical" evidence="2">
    <location>
        <begin position="172"/>
        <end position="196"/>
    </location>
</feature>
<proteinExistence type="predicted"/>
<dbReference type="KEGG" id="thig:FE785_07575"/>
<dbReference type="AlphaFoldDB" id="A0A4P9K649"/>
<evidence type="ECO:0000256" key="1">
    <source>
        <dbReference type="SAM" id="MobiDB-lite"/>
    </source>
</evidence>
<keyword evidence="2" id="KW-0472">Membrane</keyword>
<accession>A0A4P9K649</accession>
<dbReference type="OrthoDB" id="5612775at2"/>
<feature type="region of interest" description="Disordered" evidence="1">
    <location>
        <begin position="361"/>
        <end position="393"/>
    </location>
</feature>
<dbReference type="Proteomes" id="UP000304864">
    <property type="component" value="Chromosome"/>
</dbReference>
<keyword evidence="4" id="KW-1185">Reference proteome</keyword>
<dbReference type="EMBL" id="CP040602">
    <property type="protein sequence ID" value="QCU90502.1"/>
    <property type="molecule type" value="Genomic_DNA"/>
</dbReference>
<keyword evidence="2" id="KW-1133">Transmembrane helix</keyword>